<accession>A0A1H3E461</accession>
<dbReference type="STRING" id="564137.SAMN04488238_1183"/>
<name>A0A1H3E461_9RHOB</name>
<gene>
    <name evidence="1" type="ORF">SAMN04488238_1183</name>
</gene>
<dbReference type="AlphaFoldDB" id="A0A1H3E461"/>
<sequence length="89" mass="9855">MTIEAESNHAIWVRCSTGNGDVMLIQIDANTGNCLIDAYKGGDVDPDLEPPRTLTIPRGEMLALGHMLIDMATRQKPLIYLGWDRGEEE</sequence>
<evidence type="ECO:0000313" key="1">
    <source>
        <dbReference type="EMBL" id="SDX73513.1"/>
    </source>
</evidence>
<dbReference type="EMBL" id="FNOM01000018">
    <property type="protein sequence ID" value="SDX73513.1"/>
    <property type="molecule type" value="Genomic_DNA"/>
</dbReference>
<reference evidence="1 2" key="1">
    <citation type="submission" date="2016-10" db="EMBL/GenBank/DDBJ databases">
        <authorList>
            <person name="de Groot N.N."/>
        </authorList>
    </citation>
    <scope>NUCLEOTIDE SEQUENCE [LARGE SCALE GENOMIC DNA]</scope>
    <source>
        <strain evidence="1 2">CGMCC 1.8894</strain>
    </source>
</reference>
<protein>
    <submittedName>
        <fullName evidence="1">Uncharacterized protein</fullName>
    </submittedName>
</protein>
<keyword evidence="2" id="KW-1185">Reference proteome</keyword>
<dbReference type="RefSeq" id="WP_092892166.1">
    <property type="nucleotide sequence ID" value="NZ_CP061502.1"/>
</dbReference>
<proteinExistence type="predicted"/>
<organism evidence="1 2">
    <name type="scientific">Roseicitreum antarcticum</name>
    <dbReference type="NCBI Taxonomy" id="564137"/>
    <lineage>
        <taxon>Bacteria</taxon>
        <taxon>Pseudomonadati</taxon>
        <taxon>Pseudomonadota</taxon>
        <taxon>Alphaproteobacteria</taxon>
        <taxon>Rhodobacterales</taxon>
        <taxon>Paracoccaceae</taxon>
        <taxon>Roseicitreum</taxon>
    </lineage>
</organism>
<dbReference type="Proteomes" id="UP000198539">
    <property type="component" value="Unassembled WGS sequence"/>
</dbReference>
<evidence type="ECO:0000313" key="2">
    <source>
        <dbReference type="Proteomes" id="UP000198539"/>
    </source>
</evidence>